<evidence type="ECO:0000259" key="17">
    <source>
        <dbReference type="PROSITE" id="PS51462"/>
    </source>
</evidence>
<evidence type="ECO:0000256" key="4">
    <source>
        <dbReference type="ARBA" id="ARBA00022705"/>
    </source>
</evidence>
<dbReference type="GO" id="GO:0008413">
    <property type="term" value="F:8-oxo-7,8-dihydroguanosine triphosphate pyrophosphatase activity"/>
    <property type="evidence" value="ECO:0007669"/>
    <property type="project" value="TreeGrafter"/>
</dbReference>
<comment type="catalytic activity">
    <reaction evidence="11">
        <text>8-oxo-GTP + H2O = 8-oxo-GMP + diphosphate + H(+)</text>
        <dbReference type="Rhea" id="RHEA:67616"/>
        <dbReference type="ChEBI" id="CHEBI:15377"/>
        <dbReference type="ChEBI" id="CHEBI:15378"/>
        <dbReference type="ChEBI" id="CHEBI:33019"/>
        <dbReference type="ChEBI" id="CHEBI:143553"/>
        <dbReference type="ChEBI" id="CHEBI:145694"/>
    </reaction>
</comment>
<evidence type="ECO:0000256" key="16">
    <source>
        <dbReference type="ARBA" id="ARBA00042798"/>
    </source>
</evidence>
<dbReference type="EMBL" id="FXUV01000010">
    <property type="protein sequence ID" value="SMQ11855.1"/>
    <property type="molecule type" value="Genomic_DNA"/>
</dbReference>
<dbReference type="GO" id="GO:0044715">
    <property type="term" value="F:8-oxo-dGDP phosphatase activity"/>
    <property type="evidence" value="ECO:0007669"/>
    <property type="project" value="TreeGrafter"/>
</dbReference>
<evidence type="ECO:0000256" key="15">
    <source>
        <dbReference type="ARBA" id="ARBA00041979"/>
    </source>
</evidence>
<reference evidence="18" key="1">
    <citation type="submission" date="2017-05" db="EMBL/GenBank/DDBJ databases">
        <authorList>
            <person name="Song R."/>
            <person name="Chenine A.L."/>
            <person name="Ruprecht R.M."/>
        </authorList>
    </citation>
    <scope>NUCLEOTIDE SEQUENCE</scope>
    <source>
        <strain evidence="18">Kingella_eburonensis</strain>
    </source>
</reference>
<evidence type="ECO:0000256" key="12">
    <source>
        <dbReference type="ARBA" id="ARBA00038905"/>
    </source>
</evidence>
<dbReference type="RefSeq" id="WP_095061939.1">
    <property type="nucleotide sequence ID" value="NZ_FXUV02000002.1"/>
</dbReference>
<evidence type="ECO:0000256" key="8">
    <source>
        <dbReference type="ARBA" id="ARBA00022842"/>
    </source>
</evidence>
<dbReference type="EMBL" id="FXUV02000002">
    <property type="protein sequence ID" value="SNB54038.1"/>
    <property type="molecule type" value="Genomic_DNA"/>
</dbReference>
<evidence type="ECO:0000256" key="10">
    <source>
        <dbReference type="ARBA" id="ARBA00035861"/>
    </source>
</evidence>
<dbReference type="PANTHER" id="PTHR47707">
    <property type="entry name" value="8-OXO-DGTP DIPHOSPHATASE"/>
    <property type="match status" value="1"/>
</dbReference>
<evidence type="ECO:0000256" key="1">
    <source>
        <dbReference type="ARBA" id="ARBA00001946"/>
    </source>
</evidence>
<proteinExistence type="inferred from homology"/>
<dbReference type="OrthoDB" id="9810648at2"/>
<keyword evidence="7 18" id="KW-0378">Hydrolase</keyword>
<dbReference type="PROSITE" id="PS51462">
    <property type="entry name" value="NUDIX"/>
    <property type="match status" value="1"/>
</dbReference>
<keyword evidence="6" id="KW-0227">DNA damage</keyword>
<dbReference type="AlphaFoldDB" id="A0A238HDQ0"/>
<evidence type="ECO:0000313" key="18">
    <source>
        <dbReference type="EMBL" id="SMQ11855.1"/>
    </source>
</evidence>
<dbReference type="InterPro" id="IPR000086">
    <property type="entry name" value="NUDIX_hydrolase_dom"/>
</dbReference>
<dbReference type="GO" id="GO:0006281">
    <property type="term" value="P:DNA repair"/>
    <property type="evidence" value="ECO:0007669"/>
    <property type="project" value="UniProtKB-KW"/>
</dbReference>
<accession>A0A238HDQ0</accession>
<dbReference type="CDD" id="cd03425">
    <property type="entry name" value="NUDIX_MutT_NudA_like"/>
    <property type="match status" value="1"/>
</dbReference>
<evidence type="ECO:0000256" key="3">
    <source>
        <dbReference type="ARBA" id="ARBA00022457"/>
    </source>
</evidence>
<evidence type="ECO:0000313" key="20">
    <source>
        <dbReference type="Proteomes" id="UP000215450"/>
    </source>
</evidence>
<reference evidence="19 20" key="2">
    <citation type="submission" date="2017-06" db="EMBL/GenBank/DDBJ databases">
        <authorList>
            <person name="Kim H.J."/>
            <person name="Triplett B.A."/>
        </authorList>
    </citation>
    <scope>NUCLEOTIDE SEQUENCE [LARGE SCALE GENOMIC DNA]</scope>
    <source>
        <strain evidence="19">Kingella_eburonensis</strain>
    </source>
</reference>
<name>A0A238HDQ0_9NEIS</name>
<gene>
    <name evidence="18" type="primary">nudG</name>
    <name evidence="19" type="ORF">KEBURONENSIS_00738</name>
    <name evidence="18" type="ORF">KEBURONENSIS_00859</name>
</gene>
<comment type="similarity">
    <text evidence="2">Belongs to the Nudix hydrolase family.</text>
</comment>
<dbReference type="Gene3D" id="3.90.79.10">
    <property type="entry name" value="Nucleoside Triphosphate Pyrophosphohydrolase"/>
    <property type="match status" value="1"/>
</dbReference>
<dbReference type="GO" id="GO:0006260">
    <property type="term" value="P:DNA replication"/>
    <property type="evidence" value="ECO:0007669"/>
    <property type="project" value="UniProtKB-KW"/>
</dbReference>
<dbReference type="SUPFAM" id="SSF55811">
    <property type="entry name" value="Nudix"/>
    <property type="match status" value="1"/>
</dbReference>
<evidence type="ECO:0000256" key="6">
    <source>
        <dbReference type="ARBA" id="ARBA00022763"/>
    </source>
</evidence>
<keyword evidence="8" id="KW-0460">Magnesium</keyword>
<evidence type="ECO:0000256" key="9">
    <source>
        <dbReference type="ARBA" id="ARBA00023204"/>
    </source>
</evidence>
<comment type="catalytic activity">
    <reaction evidence="10">
        <text>8-oxo-dGTP + H2O = 8-oxo-dGMP + diphosphate + H(+)</text>
        <dbReference type="Rhea" id="RHEA:31575"/>
        <dbReference type="ChEBI" id="CHEBI:15377"/>
        <dbReference type="ChEBI" id="CHEBI:15378"/>
        <dbReference type="ChEBI" id="CHEBI:33019"/>
        <dbReference type="ChEBI" id="CHEBI:63224"/>
        <dbReference type="ChEBI" id="CHEBI:77896"/>
        <dbReference type="EC" id="3.6.1.55"/>
    </reaction>
</comment>
<comment type="cofactor">
    <cofactor evidence="1">
        <name>Mg(2+)</name>
        <dbReference type="ChEBI" id="CHEBI:18420"/>
    </cofactor>
</comment>
<dbReference type="STRING" id="1522312.GCA_900177895_01263"/>
<keyword evidence="9" id="KW-0234">DNA repair</keyword>
<dbReference type="PANTHER" id="PTHR47707:SF1">
    <property type="entry name" value="NUDIX HYDROLASE FAMILY PROTEIN"/>
    <property type="match status" value="1"/>
</dbReference>
<dbReference type="GO" id="GO:0035539">
    <property type="term" value="F:8-oxo-7,8-dihydrodeoxyguanosine triphosphate pyrophosphatase activity"/>
    <property type="evidence" value="ECO:0007669"/>
    <property type="project" value="UniProtKB-EC"/>
</dbReference>
<dbReference type="PROSITE" id="PS00893">
    <property type="entry name" value="NUDIX_BOX"/>
    <property type="match status" value="1"/>
</dbReference>
<organism evidence="18">
    <name type="scientific">Kingella negevensis</name>
    <dbReference type="NCBI Taxonomy" id="1522312"/>
    <lineage>
        <taxon>Bacteria</taxon>
        <taxon>Pseudomonadati</taxon>
        <taxon>Pseudomonadota</taxon>
        <taxon>Betaproteobacteria</taxon>
        <taxon>Neisseriales</taxon>
        <taxon>Neisseriaceae</taxon>
        <taxon>Kingella</taxon>
    </lineage>
</organism>
<evidence type="ECO:0000256" key="11">
    <source>
        <dbReference type="ARBA" id="ARBA00036904"/>
    </source>
</evidence>
<dbReference type="InterPro" id="IPR047127">
    <property type="entry name" value="MutT-like"/>
</dbReference>
<dbReference type="Pfam" id="PF00293">
    <property type="entry name" value="NUDIX"/>
    <property type="match status" value="1"/>
</dbReference>
<keyword evidence="5" id="KW-0479">Metal-binding</keyword>
<sequence length="263" mass="29023">MPPKIHVVAGVLLNAQGEYLLSSRPEGKPYAGYWEFAGGKVEAGETEFAALQREFNEELGIEILAATPWLTKFYQYEHAHVHLRFFRVHAHEWRGELQSREGQQWAWQRAGDYTVSPMLPANTALLAALAVPTQFSGSLKTGLVGRNNMGEYRVAPYASAEPQHENVLLTFDESQRVGKLPEKRSVWVAVENVAQFQAAMDADVLVWQVNDERAAQAVLDLLKGGVSQPLVVYADKGLCERFAADWSANGAQAVVLACDVLAA</sequence>
<dbReference type="GO" id="GO:0046872">
    <property type="term" value="F:metal ion binding"/>
    <property type="evidence" value="ECO:0007669"/>
    <property type="project" value="UniProtKB-KW"/>
</dbReference>
<dbReference type="Proteomes" id="UP000215450">
    <property type="component" value="Unassembled WGS sequence"/>
</dbReference>
<evidence type="ECO:0000313" key="19">
    <source>
        <dbReference type="EMBL" id="SNB54038.1"/>
    </source>
</evidence>
<keyword evidence="4" id="KW-0235">DNA replication</keyword>
<evidence type="ECO:0000256" key="14">
    <source>
        <dbReference type="ARBA" id="ARBA00041592"/>
    </source>
</evidence>
<keyword evidence="3" id="KW-0515">Mutator protein</keyword>
<dbReference type="GO" id="GO:0044716">
    <property type="term" value="F:8-oxo-GDP phosphatase activity"/>
    <property type="evidence" value="ECO:0007669"/>
    <property type="project" value="TreeGrafter"/>
</dbReference>
<dbReference type="EC" id="3.6.1.55" evidence="12"/>
<evidence type="ECO:0000256" key="7">
    <source>
        <dbReference type="ARBA" id="ARBA00022801"/>
    </source>
</evidence>
<evidence type="ECO:0000256" key="5">
    <source>
        <dbReference type="ARBA" id="ARBA00022723"/>
    </source>
</evidence>
<evidence type="ECO:0000256" key="2">
    <source>
        <dbReference type="ARBA" id="ARBA00005582"/>
    </source>
</evidence>
<feature type="domain" description="Nudix hydrolase" evidence="17">
    <location>
        <begin position="3"/>
        <end position="132"/>
    </location>
</feature>
<evidence type="ECO:0000256" key="13">
    <source>
        <dbReference type="ARBA" id="ARBA00040794"/>
    </source>
</evidence>
<dbReference type="InterPro" id="IPR020084">
    <property type="entry name" value="NUDIX_hydrolase_CS"/>
</dbReference>
<protein>
    <recommendedName>
        <fullName evidence="13">8-oxo-dGTP diphosphatase</fullName>
        <ecNumber evidence="12">3.6.1.55</ecNumber>
    </recommendedName>
    <alternativeName>
        <fullName evidence="16">7,8-dihydro-8-oxoguanine-triphosphatase</fullName>
    </alternativeName>
    <alternativeName>
        <fullName evidence="15">Mutator protein MutT</fullName>
    </alternativeName>
    <alternativeName>
        <fullName evidence="14">dGTP pyrophosphohydrolase</fullName>
    </alternativeName>
</protein>
<keyword evidence="20" id="KW-1185">Reference proteome</keyword>
<dbReference type="InterPro" id="IPR015797">
    <property type="entry name" value="NUDIX_hydrolase-like_dom_sf"/>
</dbReference>